<feature type="domain" description="D-isomer specific 2-hydroxyacid dehydrogenase NAD-binding" evidence="6">
    <location>
        <begin position="113"/>
        <end position="291"/>
    </location>
</feature>
<evidence type="ECO:0000256" key="1">
    <source>
        <dbReference type="ARBA" id="ARBA00005854"/>
    </source>
</evidence>
<dbReference type="SUPFAM" id="SSF51735">
    <property type="entry name" value="NAD(P)-binding Rossmann-fold domains"/>
    <property type="match status" value="1"/>
</dbReference>
<comment type="caution">
    <text evidence="7">The sequence shown here is derived from an EMBL/GenBank/DDBJ whole genome shotgun (WGS) entry which is preliminary data.</text>
</comment>
<evidence type="ECO:0000313" key="7">
    <source>
        <dbReference type="EMBL" id="RTR34865.1"/>
    </source>
</evidence>
<dbReference type="CDD" id="cd12162">
    <property type="entry name" value="2-Hacid_dh_4"/>
    <property type="match status" value="1"/>
</dbReference>
<dbReference type="Pfam" id="PF02826">
    <property type="entry name" value="2-Hacid_dh_C"/>
    <property type="match status" value="1"/>
</dbReference>
<evidence type="ECO:0000256" key="2">
    <source>
        <dbReference type="ARBA" id="ARBA00023002"/>
    </source>
</evidence>
<keyword evidence="8" id="KW-1185">Reference proteome</keyword>
<keyword evidence="2 4" id="KW-0560">Oxidoreductase</keyword>
<dbReference type="InterPro" id="IPR029753">
    <property type="entry name" value="D-isomer_DH_CS"/>
</dbReference>
<dbReference type="Gene3D" id="3.40.50.720">
    <property type="entry name" value="NAD(P)-binding Rossmann-like Domain"/>
    <property type="match status" value="2"/>
</dbReference>
<evidence type="ECO:0000256" key="4">
    <source>
        <dbReference type="RuleBase" id="RU003719"/>
    </source>
</evidence>
<dbReference type="Pfam" id="PF00389">
    <property type="entry name" value="2-Hacid_dh"/>
    <property type="match status" value="1"/>
</dbReference>
<proteinExistence type="inferred from homology"/>
<evidence type="ECO:0000259" key="6">
    <source>
        <dbReference type="Pfam" id="PF02826"/>
    </source>
</evidence>
<evidence type="ECO:0000313" key="8">
    <source>
        <dbReference type="Proteomes" id="UP000282060"/>
    </source>
</evidence>
<dbReference type="Proteomes" id="UP000282060">
    <property type="component" value="Unassembled WGS sequence"/>
</dbReference>
<reference evidence="7 8" key="1">
    <citation type="submission" date="2018-12" db="EMBL/GenBank/DDBJ databases">
        <authorList>
            <person name="Yu L."/>
        </authorList>
    </citation>
    <scope>NUCLEOTIDE SEQUENCE [LARGE SCALE GENOMIC DNA]</scope>
    <source>
        <strain evidence="7 8">HAW-EB5</strain>
    </source>
</reference>
<dbReference type="PROSITE" id="PS00671">
    <property type="entry name" value="D_2_HYDROXYACID_DH_3"/>
    <property type="match status" value="1"/>
</dbReference>
<dbReference type="GO" id="GO:0051287">
    <property type="term" value="F:NAD binding"/>
    <property type="evidence" value="ECO:0007669"/>
    <property type="project" value="InterPro"/>
</dbReference>
<dbReference type="InterPro" id="IPR006139">
    <property type="entry name" value="D-isomer_2_OHA_DH_cat_dom"/>
</dbReference>
<evidence type="ECO:0000256" key="3">
    <source>
        <dbReference type="ARBA" id="ARBA00023027"/>
    </source>
</evidence>
<protein>
    <submittedName>
        <fullName evidence="7">D-2-hydroxyacid dehydrogenase</fullName>
    </submittedName>
</protein>
<dbReference type="SUPFAM" id="SSF52283">
    <property type="entry name" value="Formate/glycerate dehydrogenase catalytic domain-like"/>
    <property type="match status" value="1"/>
</dbReference>
<gene>
    <name evidence="7" type="ORF">EKG39_04195</name>
</gene>
<dbReference type="RefSeq" id="WP_126504471.1">
    <property type="nucleotide sequence ID" value="NZ_RXNV01000001.1"/>
</dbReference>
<dbReference type="InterPro" id="IPR050418">
    <property type="entry name" value="D-iso_2-hydroxyacid_DH_PdxB"/>
</dbReference>
<dbReference type="FunFam" id="3.40.50.720:FF:000203">
    <property type="entry name" value="D-3-phosphoglycerate dehydrogenase (SerA)"/>
    <property type="match status" value="1"/>
</dbReference>
<dbReference type="PANTHER" id="PTHR43761">
    <property type="entry name" value="D-ISOMER SPECIFIC 2-HYDROXYACID DEHYDROGENASE FAMILY PROTEIN (AFU_ORTHOLOGUE AFUA_1G13630)"/>
    <property type="match status" value="1"/>
</dbReference>
<keyword evidence="3" id="KW-0520">NAD</keyword>
<dbReference type="InterPro" id="IPR006140">
    <property type="entry name" value="D-isomer_DH_NAD-bd"/>
</dbReference>
<dbReference type="InterPro" id="IPR036291">
    <property type="entry name" value="NAD(P)-bd_dom_sf"/>
</dbReference>
<feature type="domain" description="D-isomer specific 2-hydroxyacid dehydrogenase catalytic" evidence="5">
    <location>
        <begin position="24"/>
        <end position="322"/>
    </location>
</feature>
<dbReference type="EMBL" id="RXNV01000001">
    <property type="protein sequence ID" value="RTR34865.1"/>
    <property type="molecule type" value="Genomic_DNA"/>
</dbReference>
<accession>A0A431WHN0</accession>
<comment type="similarity">
    <text evidence="1 4">Belongs to the D-isomer specific 2-hydroxyacid dehydrogenase family.</text>
</comment>
<dbReference type="OrthoDB" id="9805416at2"/>
<name>A0A431WHN0_9GAMM</name>
<dbReference type="PANTHER" id="PTHR43761:SF1">
    <property type="entry name" value="D-ISOMER SPECIFIC 2-HYDROXYACID DEHYDROGENASE CATALYTIC DOMAIN-CONTAINING PROTEIN-RELATED"/>
    <property type="match status" value="1"/>
</dbReference>
<dbReference type="GO" id="GO:0016616">
    <property type="term" value="F:oxidoreductase activity, acting on the CH-OH group of donors, NAD or NADP as acceptor"/>
    <property type="evidence" value="ECO:0007669"/>
    <property type="project" value="InterPro"/>
</dbReference>
<organism evidence="7 8">
    <name type="scientific">Shewanella atlantica</name>
    <dbReference type="NCBI Taxonomy" id="271099"/>
    <lineage>
        <taxon>Bacteria</taxon>
        <taxon>Pseudomonadati</taxon>
        <taxon>Pseudomonadota</taxon>
        <taxon>Gammaproteobacteria</taxon>
        <taxon>Alteromonadales</taxon>
        <taxon>Shewanellaceae</taxon>
        <taxon>Shewanella</taxon>
    </lineage>
</organism>
<evidence type="ECO:0000259" key="5">
    <source>
        <dbReference type="Pfam" id="PF00389"/>
    </source>
</evidence>
<sequence length="323" mass="34781">MNIVVLDGYTLNPGDLDWQALADIAKQDGEGQFNCFDRTSEAELICRASGADIIFTNKTLITAEALFQLPNLKYIGVLATGTNVVDLNTATERGVIVTNVPGYGPDAVAQMVFAHILHHTQRVSIHHSAVSEGKWTGCEDFCFTLAPLQSLKGKTLGLMGYGAIGRQVANIALAFGMKVLVNTRTEPLDLPLGVKWTAFDSMIPQVDILSLHCPLTEATDKIINRTVLDKMRSSAILINTARGGLIDEAALKQALDEGEIAAAGVDVLSTEPPQADNPLLSAVNISITPHNSWATREARQSLLDIAVDNLRAFLLAEPVNRVN</sequence>
<dbReference type="AlphaFoldDB" id="A0A431WHN0"/>